<keyword evidence="1" id="KW-0472">Membrane</keyword>
<reference evidence="2" key="1">
    <citation type="submission" date="2020-08" db="EMBL/GenBank/DDBJ databases">
        <title>Multicomponent nature underlies the extraordinary mechanical properties of spider dragline silk.</title>
        <authorList>
            <person name="Kono N."/>
            <person name="Nakamura H."/>
            <person name="Mori M."/>
            <person name="Yoshida Y."/>
            <person name="Ohtoshi R."/>
            <person name="Malay A.D."/>
            <person name="Moran D.A.P."/>
            <person name="Tomita M."/>
            <person name="Numata K."/>
            <person name="Arakawa K."/>
        </authorList>
    </citation>
    <scope>NUCLEOTIDE SEQUENCE</scope>
</reference>
<sequence>MLVISSWDNAAKYVIGFGDIGVFPMSKPKFLGSDTCDNAMDIFSYVGGLMGCWLGISVWTFTGIAETTFWIFLNFLKQYVMKSRHSPSAGNQSFFRRKHHNTLGSTYLIKGIRVEKKLLEKNPEIRLK</sequence>
<dbReference type="Proteomes" id="UP000887013">
    <property type="component" value="Unassembled WGS sequence"/>
</dbReference>
<dbReference type="AlphaFoldDB" id="A0A8X6Q4U1"/>
<proteinExistence type="predicted"/>
<keyword evidence="1" id="KW-1133">Transmembrane helix</keyword>
<comment type="caution">
    <text evidence="2">The sequence shown here is derived from an EMBL/GenBank/DDBJ whole genome shotgun (WGS) entry which is preliminary data.</text>
</comment>
<keyword evidence="1" id="KW-0812">Transmembrane</keyword>
<dbReference type="EMBL" id="BMAW01076625">
    <property type="protein sequence ID" value="GFU02384.1"/>
    <property type="molecule type" value="Genomic_DNA"/>
</dbReference>
<evidence type="ECO:0000256" key="1">
    <source>
        <dbReference type="SAM" id="Phobius"/>
    </source>
</evidence>
<organism evidence="2 3">
    <name type="scientific">Nephila pilipes</name>
    <name type="common">Giant wood spider</name>
    <name type="synonym">Nephila maculata</name>
    <dbReference type="NCBI Taxonomy" id="299642"/>
    <lineage>
        <taxon>Eukaryota</taxon>
        <taxon>Metazoa</taxon>
        <taxon>Ecdysozoa</taxon>
        <taxon>Arthropoda</taxon>
        <taxon>Chelicerata</taxon>
        <taxon>Arachnida</taxon>
        <taxon>Araneae</taxon>
        <taxon>Araneomorphae</taxon>
        <taxon>Entelegynae</taxon>
        <taxon>Araneoidea</taxon>
        <taxon>Nephilidae</taxon>
        <taxon>Nephila</taxon>
    </lineage>
</organism>
<gene>
    <name evidence="2" type="ORF">NPIL_319791</name>
</gene>
<evidence type="ECO:0000313" key="3">
    <source>
        <dbReference type="Proteomes" id="UP000887013"/>
    </source>
</evidence>
<protein>
    <submittedName>
        <fullName evidence="2">Uncharacterized protein</fullName>
    </submittedName>
</protein>
<name>A0A8X6Q4U1_NEPPI</name>
<feature type="transmembrane region" description="Helical" evidence="1">
    <location>
        <begin position="53"/>
        <end position="76"/>
    </location>
</feature>
<accession>A0A8X6Q4U1</accession>
<dbReference type="OrthoDB" id="6463460at2759"/>
<keyword evidence="3" id="KW-1185">Reference proteome</keyword>
<evidence type="ECO:0000313" key="2">
    <source>
        <dbReference type="EMBL" id="GFU02384.1"/>
    </source>
</evidence>